<reference evidence="1 2" key="1">
    <citation type="journal article" date="2020" name="Cell">
        <title>Large-Scale Comparative Analyses of Tick Genomes Elucidate Their Genetic Diversity and Vector Capacities.</title>
        <authorList>
            <consortium name="Tick Genome and Microbiome Consortium (TIGMIC)"/>
            <person name="Jia N."/>
            <person name="Wang J."/>
            <person name="Shi W."/>
            <person name="Du L."/>
            <person name="Sun Y."/>
            <person name="Zhan W."/>
            <person name="Jiang J.F."/>
            <person name="Wang Q."/>
            <person name="Zhang B."/>
            <person name="Ji P."/>
            <person name="Bell-Sakyi L."/>
            <person name="Cui X.M."/>
            <person name="Yuan T.T."/>
            <person name="Jiang B.G."/>
            <person name="Yang W.F."/>
            <person name="Lam T.T."/>
            <person name="Chang Q.C."/>
            <person name="Ding S.J."/>
            <person name="Wang X.J."/>
            <person name="Zhu J.G."/>
            <person name="Ruan X.D."/>
            <person name="Zhao L."/>
            <person name="Wei J.T."/>
            <person name="Ye R.Z."/>
            <person name="Que T.C."/>
            <person name="Du C.H."/>
            <person name="Zhou Y.H."/>
            <person name="Cheng J.X."/>
            <person name="Dai P.F."/>
            <person name="Guo W.B."/>
            <person name="Han X.H."/>
            <person name="Huang E.J."/>
            <person name="Li L.F."/>
            <person name="Wei W."/>
            <person name="Gao Y.C."/>
            <person name="Liu J.Z."/>
            <person name="Shao H.Z."/>
            <person name="Wang X."/>
            <person name="Wang C.C."/>
            <person name="Yang T.C."/>
            <person name="Huo Q.B."/>
            <person name="Li W."/>
            <person name="Chen H.Y."/>
            <person name="Chen S.E."/>
            <person name="Zhou L.G."/>
            <person name="Ni X.B."/>
            <person name="Tian J.H."/>
            <person name="Sheng Y."/>
            <person name="Liu T."/>
            <person name="Pan Y.S."/>
            <person name="Xia L.Y."/>
            <person name="Li J."/>
            <person name="Zhao F."/>
            <person name="Cao W.C."/>
        </authorList>
    </citation>
    <scope>NUCLEOTIDE SEQUENCE [LARGE SCALE GENOMIC DNA]</scope>
    <source>
        <strain evidence="1">Iper-2018</strain>
    </source>
</reference>
<gene>
    <name evidence="1" type="ORF">HPB47_026180</name>
</gene>
<comment type="caution">
    <text evidence="1">The sequence shown here is derived from an EMBL/GenBank/DDBJ whole genome shotgun (WGS) entry which is preliminary data.</text>
</comment>
<accession>A0AC60Q190</accession>
<sequence>MNENERKAIGMLRLSVYADKHHQSFAPINIIHHSSKEHLTVLLCRNEDGPEKMKHFLRYLDSRMGLQNRKALLLIGNCPAQPKITPTKLTILDAMHFFATAWGTVSITTVQHCFRKCGFERARPGRALRATQTKIPKTRKKWRSGSLLTYSECLSVEENVVTSEPLSLLDIVNELTTADVLKFWRLYFPPLTSSLLLIGDVKNQEI</sequence>
<proteinExistence type="predicted"/>
<dbReference type="EMBL" id="JABSTQ010009692">
    <property type="protein sequence ID" value="KAG0426713.1"/>
    <property type="molecule type" value="Genomic_DNA"/>
</dbReference>
<protein>
    <submittedName>
        <fullName evidence="1">Uncharacterized protein</fullName>
    </submittedName>
</protein>
<evidence type="ECO:0000313" key="1">
    <source>
        <dbReference type="EMBL" id="KAG0426713.1"/>
    </source>
</evidence>
<organism evidence="1 2">
    <name type="scientific">Ixodes persulcatus</name>
    <name type="common">Taiga tick</name>
    <dbReference type="NCBI Taxonomy" id="34615"/>
    <lineage>
        <taxon>Eukaryota</taxon>
        <taxon>Metazoa</taxon>
        <taxon>Ecdysozoa</taxon>
        <taxon>Arthropoda</taxon>
        <taxon>Chelicerata</taxon>
        <taxon>Arachnida</taxon>
        <taxon>Acari</taxon>
        <taxon>Parasitiformes</taxon>
        <taxon>Ixodida</taxon>
        <taxon>Ixodoidea</taxon>
        <taxon>Ixodidae</taxon>
        <taxon>Ixodinae</taxon>
        <taxon>Ixodes</taxon>
    </lineage>
</organism>
<evidence type="ECO:0000313" key="2">
    <source>
        <dbReference type="Proteomes" id="UP000805193"/>
    </source>
</evidence>
<keyword evidence="2" id="KW-1185">Reference proteome</keyword>
<name>A0AC60Q190_IXOPE</name>
<dbReference type="Proteomes" id="UP000805193">
    <property type="component" value="Unassembled WGS sequence"/>
</dbReference>